<dbReference type="STRING" id="471855.Shel_23770"/>
<feature type="binding site" evidence="1">
    <location>
        <position position="224"/>
    </location>
    <ligand>
        <name>Mg(2+)</name>
        <dbReference type="ChEBI" id="CHEBI:18420"/>
        <label>1</label>
    </ligand>
</feature>
<dbReference type="KEGG" id="shi:Shel_23770"/>
<dbReference type="Gene3D" id="1.10.4080.10">
    <property type="entry name" value="ADP-ribosylation/Crystallin J1"/>
    <property type="match status" value="1"/>
</dbReference>
<evidence type="ECO:0000256" key="1">
    <source>
        <dbReference type="PIRSR" id="PIRSR605502-1"/>
    </source>
</evidence>
<dbReference type="HOGENOM" id="CLU_024566_1_0_11"/>
<dbReference type="RefSeq" id="WP_012799486.1">
    <property type="nucleotide sequence ID" value="NC_013165.1"/>
</dbReference>
<keyword evidence="1" id="KW-0460">Magnesium</keyword>
<evidence type="ECO:0000313" key="2">
    <source>
        <dbReference type="EMBL" id="ACV23386.1"/>
    </source>
</evidence>
<dbReference type="PANTHER" id="PTHR16222">
    <property type="entry name" value="ADP-RIBOSYLGLYCOHYDROLASE"/>
    <property type="match status" value="1"/>
</dbReference>
<feature type="binding site" evidence="1">
    <location>
        <position position="44"/>
    </location>
    <ligand>
        <name>Mg(2+)</name>
        <dbReference type="ChEBI" id="CHEBI:18420"/>
        <label>1</label>
    </ligand>
</feature>
<feature type="binding site" evidence="1">
    <location>
        <position position="43"/>
    </location>
    <ligand>
        <name>Mg(2+)</name>
        <dbReference type="ChEBI" id="CHEBI:18420"/>
        <label>1</label>
    </ligand>
</feature>
<dbReference type="PANTHER" id="PTHR16222:SF12">
    <property type="entry name" value="ADP-RIBOSYLGLYCOHYDROLASE-RELATED"/>
    <property type="match status" value="1"/>
</dbReference>
<feature type="binding site" evidence="1">
    <location>
        <position position="227"/>
    </location>
    <ligand>
        <name>Mg(2+)</name>
        <dbReference type="ChEBI" id="CHEBI:18420"/>
        <label>1</label>
    </ligand>
</feature>
<dbReference type="eggNOG" id="COG1397">
    <property type="taxonomic scope" value="Bacteria"/>
</dbReference>
<keyword evidence="2" id="KW-0378">Hydrolase</keyword>
<evidence type="ECO:0000313" key="3">
    <source>
        <dbReference type="Proteomes" id="UP000002026"/>
    </source>
</evidence>
<dbReference type="SUPFAM" id="SSF101478">
    <property type="entry name" value="ADP-ribosylglycohydrolase"/>
    <property type="match status" value="1"/>
</dbReference>
<reference evidence="2 3" key="1">
    <citation type="journal article" date="2009" name="Stand. Genomic Sci.">
        <title>Complete genome sequence of Slackia heliotrinireducens type strain (RHS 1).</title>
        <authorList>
            <person name="Pukall R."/>
            <person name="Lapidus A."/>
            <person name="Nolan M."/>
            <person name="Copeland A."/>
            <person name="Glavina Del Rio T."/>
            <person name="Lucas S."/>
            <person name="Chen F."/>
            <person name="Tice H."/>
            <person name="Cheng J.F."/>
            <person name="Chertkov O."/>
            <person name="Bruce D."/>
            <person name="Goodwin L."/>
            <person name="Kuske C."/>
            <person name="Brettin T."/>
            <person name="Detter J.C."/>
            <person name="Han C."/>
            <person name="Pitluck S."/>
            <person name="Pati A."/>
            <person name="Mavrommatis K."/>
            <person name="Ivanova N."/>
            <person name="Ovchinnikova G."/>
            <person name="Chen A."/>
            <person name="Palaniappan K."/>
            <person name="Schneider S."/>
            <person name="Rohde M."/>
            <person name="Chain P."/>
            <person name="D'haeseleer P."/>
            <person name="Goker M."/>
            <person name="Bristow J."/>
            <person name="Eisen J.A."/>
            <person name="Markowitz V."/>
            <person name="Kyrpides N.C."/>
            <person name="Klenk H.P."/>
            <person name="Hugenholtz P."/>
        </authorList>
    </citation>
    <scope>NUCLEOTIDE SEQUENCE [LARGE SCALE GENOMIC DNA]</scope>
    <source>
        <strain evidence="3">ATCC 29202 / DSM 20476 / NCTC 11029 / RHS 1</strain>
    </source>
</reference>
<sequence length="279" mass="30530">MNNVANCLYGAMIGDIAGSRFEWNATKHKTGYALFDSECCYTDDTAMTIAIARALMASGRDAERFESLAVQELRDVGRRFPHAGYGGSFRRWLKNPNPEPYNSWGNGSAMRVSSCGYAARTLDEALQLAEASARVTHNHPEGIKGAQATAAAIYLARTGADKDSIRDYVETTFEYDLHRTLNDIRPGYAFDVSCQGSVPESIICFLESDSYEDTLRNAISLGGDSDTMAAIGGSIAWAFYLGGKDLAEEPEADLASQADLFLPQEFIQTARQFDEFCLA</sequence>
<dbReference type="InterPro" id="IPR050792">
    <property type="entry name" value="ADP-ribosylglycohydrolase"/>
</dbReference>
<dbReference type="InterPro" id="IPR005502">
    <property type="entry name" value="Ribosyl_crysJ1"/>
</dbReference>
<keyword evidence="1" id="KW-0479">Metal-binding</keyword>
<dbReference type="Pfam" id="PF03747">
    <property type="entry name" value="ADP_ribosyl_GH"/>
    <property type="match status" value="1"/>
</dbReference>
<proteinExistence type="predicted"/>
<gene>
    <name evidence="2" type="ordered locus">Shel_23770</name>
</gene>
<dbReference type="GO" id="GO:0046872">
    <property type="term" value="F:metal ion binding"/>
    <property type="evidence" value="ECO:0007669"/>
    <property type="project" value="UniProtKB-KW"/>
</dbReference>
<protein>
    <submittedName>
        <fullName evidence="2">ADP-ribosylglycohydrolase</fullName>
    </submittedName>
</protein>
<dbReference type="InterPro" id="IPR036705">
    <property type="entry name" value="Ribosyl_crysJ1_sf"/>
</dbReference>
<dbReference type="EMBL" id="CP001684">
    <property type="protein sequence ID" value="ACV23386.1"/>
    <property type="molecule type" value="Genomic_DNA"/>
</dbReference>
<dbReference type="AlphaFoldDB" id="C7N1U5"/>
<comment type="cofactor">
    <cofactor evidence="1">
        <name>Mg(2+)</name>
        <dbReference type="ChEBI" id="CHEBI:18420"/>
    </cofactor>
    <text evidence="1">Binds 2 magnesium ions per subunit.</text>
</comment>
<dbReference type="Proteomes" id="UP000002026">
    <property type="component" value="Chromosome"/>
</dbReference>
<feature type="binding site" evidence="1">
    <location>
        <position position="42"/>
    </location>
    <ligand>
        <name>Mg(2+)</name>
        <dbReference type="ChEBI" id="CHEBI:18420"/>
        <label>1</label>
    </ligand>
</feature>
<accession>C7N1U5</accession>
<feature type="binding site" evidence="1">
    <location>
        <position position="226"/>
    </location>
    <ligand>
        <name>Mg(2+)</name>
        <dbReference type="ChEBI" id="CHEBI:18420"/>
        <label>1</label>
    </ligand>
</feature>
<keyword evidence="3" id="KW-1185">Reference proteome</keyword>
<dbReference type="GO" id="GO:0016787">
    <property type="term" value="F:hydrolase activity"/>
    <property type="evidence" value="ECO:0007669"/>
    <property type="project" value="UniProtKB-KW"/>
</dbReference>
<name>C7N1U5_SLAHD</name>
<organism evidence="2 3">
    <name type="scientific">Slackia heliotrinireducens (strain ATCC 29202 / DSM 20476 / NCTC 11029 / RHS 1)</name>
    <name type="common">Peptococcus heliotrinreducens</name>
    <dbReference type="NCBI Taxonomy" id="471855"/>
    <lineage>
        <taxon>Bacteria</taxon>
        <taxon>Bacillati</taxon>
        <taxon>Actinomycetota</taxon>
        <taxon>Coriobacteriia</taxon>
        <taxon>Eggerthellales</taxon>
        <taxon>Eggerthellaceae</taxon>
        <taxon>Slackia</taxon>
    </lineage>
</organism>